<keyword evidence="11" id="KW-0472">Membrane</keyword>
<dbReference type="PROSITE" id="PS52016">
    <property type="entry name" value="TONB_DEPENDENT_REC_3"/>
    <property type="match status" value="1"/>
</dbReference>
<dbReference type="SUPFAM" id="SSF53474">
    <property type="entry name" value="alpha/beta-Hydrolases"/>
    <property type="match status" value="1"/>
</dbReference>
<dbReference type="Gene3D" id="2.170.130.10">
    <property type="entry name" value="TonB-dependent receptor, plug domain"/>
    <property type="match status" value="1"/>
</dbReference>
<dbReference type="GO" id="GO:0038023">
    <property type="term" value="F:signaling receptor activity"/>
    <property type="evidence" value="ECO:0007669"/>
    <property type="project" value="InterPro"/>
</dbReference>
<evidence type="ECO:0000256" key="2">
    <source>
        <dbReference type="ARBA" id="ARBA00009810"/>
    </source>
</evidence>
<dbReference type="InterPro" id="IPR010105">
    <property type="entry name" value="TonB_sidphr_rcpt"/>
</dbReference>
<evidence type="ECO:0000256" key="6">
    <source>
        <dbReference type="ARBA" id="ARBA00022692"/>
    </source>
</evidence>
<evidence type="ECO:0000259" key="14">
    <source>
        <dbReference type="Pfam" id="PF00593"/>
    </source>
</evidence>
<dbReference type="InterPro" id="IPR012910">
    <property type="entry name" value="Plug_dom"/>
</dbReference>
<evidence type="ECO:0000259" key="15">
    <source>
        <dbReference type="Pfam" id="PF07715"/>
    </source>
</evidence>
<dbReference type="GO" id="GO:0015344">
    <property type="term" value="F:siderophore uptake transmembrane transporter activity"/>
    <property type="evidence" value="ECO:0007669"/>
    <property type="project" value="TreeGrafter"/>
</dbReference>
<dbReference type="AlphaFoldDB" id="A0AA38XK76"/>
<dbReference type="PROSITE" id="PS01156">
    <property type="entry name" value="TONB_DEPENDENT_REC_2"/>
    <property type="match status" value="1"/>
</dbReference>
<evidence type="ECO:0000256" key="10">
    <source>
        <dbReference type="ARBA" id="ARBA00023077"/>
    </source>
</evidence>
<keyword evidence="4" id="KW-1134">Transmembrane beta strand</keyword>
<evidence type="ECO:0000259" key="16">
    <source>
        <dbReference type="Pfam" id="PF12697"/>
    </source>
</evidence>
<dbReference type="CDD" id="cd01347">
    <property type="entry name" value="ligand_gated_channel"/>
    <property type="match status" value="1"/>
</dbReference>
<keyword evidence="12" id="KW-0998">Cell outer membrane</keyword>
<sequence length="983" mass="107101">MSTTPTILLVHGFWGGAAHWGKVILELHRKGHDQVKAVELPLTSLVNDAERTRRMIRQIDGPVVLVGHSYGGAVITEAGNQPNVQGLVYIAAFAPDSGESPGGITQQHLPEAAPNLAPDSDGYLWLRADKFHESFCQDLSADEGWVMAVTQKAPLASTFGDAISDPAWKHKPSWYQLSSQDRMIAPQNQKAMAVRMQPKRLLQLEASHASLASHPAEVAALILEAVAAQAEPDQTRAPLTTAGAQESKLLRRRPLAASPPPCLEPPPEDPTPSWRSRRVVRALAAAGAASAQSAPAEEEGRTTSQTLQTVQVTANQLGTITEGSGAYTPGTIATATRLVLTPRQTPQTISVITRAQMDDFGLDGIDDVMRVTPGISIVTYDSERTEYYARGFAVQNFQYDGIPMSRDSAYSAGNTLSDTAIYDRIEVLKGATGLLTGMGDPGATINLVRKKPGKEFAGSATLGVGRWDDYRAEVDVGGPLTADGRVRGRAVGAWQDKHSNLDFYQRTSKVGYGVLEADLGERTLLTVGGDVLESDPKGSTWGGIPLLDSQGNFNDMPRSFNNGTRWSGWRQYVRTGFATLEHTFDNDWVAKLQLNHQVNGYDAALAGAAGGNPDPVTGEGVSLWLGKYVGKTVSNAADFYLSGNFGLFGRQHELVVGGSVSRKRWTNTGYSPQPGYPTAVADYNSWKGDIPEPEWQRGYGNNEVTRENGLYVVGRFDVADPLKVIVGSRLASYRSPQTRETGVFVPYAGVVYDLGQHYSVYASYSTIFKPQGERDEQGKALDPLEGRSYEMGLKAEFLDGRFNASAALFQLDQDNFAQPTGGKTPTGDIAYRGLMGVRTKGYELELSGQLAEGWQVQGGFAHKIARQAGTKVSTLEPENQFSLHTSYRLRGDWRGLTVGGGARWQDSTFGNITNPASGASVVHRTQPYWLLDAMARYQFNDRLSATVNVNNLLDKRYYTIFSWYSTYTWGEPRNVRLAVTYKF</sequence>
<dbReference type="NCBIfam" id="TIGR01783">
    <property type="entry name" value="TonB-siderophor"/>
    <property type="match status" value="1"/>
</dbReference>
<feature type="region of interest" description="Disordered" evidence="13">
    <location>
        <begin position="231"/>
        <end position="305"/>
    </location>
</feature>
<keyword evidence="9" id="KW-0406">Ion transport</keyword>
<feature type="domain" description="AB hydrolase-1" evidence="16">
    <location>
        <begin position="7"/>
        <end position="220"/>
    </location>
</feature>
<feature type="domain" description="TonB-dependent receptor plug" evidence="15">
    <location>
        <begin position="342"/>
        <end position="443"/>
    </location>
</feature>
<evidence type="ECO:0000313" key="17">
    <source>
        <dbReference type="EMBL" id="KAJ9614960.1"/>
    </source>
</evidence>
<feature type="compositionally biased region" description="Pro residues" evidence="13">
    <location>
        <begin position="257"/>
        <end position="270"/>
    </location>
</feature>
<dbReference type="GO" id="GO:0015891">
    <property type="term" value="P:siderophore transport"/>
    <property type="evidence" value="ECO:0007669"/>
    <property type="project" value="InterPro"/>
</dbReference>
<keyword evidence="6" id="KW-0812">Transmembrane</keyword>
<accession>A0AA38XK76</accession>
<comment type="similarity">
    <text evidence="2">Belongs to the TonB-dependent receptor family.</text>
</comment>
<evidence type="ECO:0000256" key="13">
    <source>
        <dbReference type="SAM" id="MobiDB-lite"/>
    </source>
</evidence>
<evidence type="ECO:0000256" key="9">
    <source>
        <dbReference type="ARBA" id="ARBA00023065"/>
    </source>
</evidence>
<evidence type="ECO:0000256" key="12">
    <source>
        <dbReference type="ARBA" id="ARBA00023237"/>
    </source>
</evidence>
<comment type="subcellular location">
    <subcellularLocation>
        <location evidence="1">Cell outer membrane</location>
        <topology evidence="1">Multi-pass membrane protein</topology>
    </subcellularLocation>
</comment>
<dbReference type="EMBL" id="JAPDRN010000179">
    <property type="protein sequence ID" value="KAJ9614960.1"/>
    <property type="molecule type" value="Genomic_DNA"/>
</dbReference>
<evidence type="ECO:0000256" key="3">
    <source>
        <dbReference type="ARBA" id="ARBA00022448"/>
    </source>
</evidence>
<proteinExistence type="inferred from homology"/>
<evidence type="ECO:0000256" key="11">
    <source>
        <dbReference type="ARBA" id="ARBA00023136"/>
    </source>
</evidence>
<keyword evidence="10" id="KW-0798">TonB box</keyword>
<dbReference type="InterPro" id="IPR010917">
    <property type="entry name" value="TonB_rcpt_CS"/>
</dbReference>
<dbReference type="InterPro" id="IPR039426">
    <property type="entry name" value="TonB-dep_rcpt-like"/>
</dbReference>
<evidence type="ECO:0000256" key="7">
    <source>
        <dbReference type="ARBA" id="ARBA00022729"/>
    </source>
</evidence>
<keyword evidence="5" id="KW-0410">Iron transport</keyword>
<keyword evidence="7" id="KW-0732">Signal</keyword>
<gene>
    <name evidence="17" type="ORF">H2204_014300</name>
</gene>
<keyword evidence="3" id="KW-0813">Transport</keyword>
<dbReference type="Pfam" id="PF00593">
    <property type="entry name" value="TonB_dep_Rec_b-barrel"/>
    <property type="match status" value="1"/>
</dbReference>
<dbReference type="PANTHER" id="PTHR32552:SF74">
    <property type="entry name" value="HYDROXAMATE SIDEROPHORE RECEPTOR FHUE"/>
    <property type="match status" value="1"/>
</dbReference>
<organism evidence="17">
    <name type="scientific">Knufia peltigerae</name>
    <dbReference type="NCBI Taxonomy" id="1002370"/>
    <lineage>
        <taxon>Eukaryota</taxon>
        <taxon>Fungi</taxon>
        <taxon>Dikarya</taxon>
        <taxon>Ascomycota</taxon>
        <taxon>Pezizomycotina</taxon>
        <taxon>Eurotiomycetes</taxon>
        <taxon>Chaetothyriomycetidae</taxon>
        <taxon>Chaetothyriales</taxon>
        <taxon>Trichomeriaceae</taxon>
        <taxon>Knufia</taxon>
    </lineage>
</organism>
<keyword evidence="8" id="KW-0408">Iron</keyword>
<feature type="domain" description="TonB-dependent receptor-like beta-barrel" evidence="14">
    <location>
        <begin position="549"/>
        <end position="952"/>
    </location>
</feature>
<dbReference type="InterPro" id="IPR036942">
    <property type="entry name" value="Beta-barrel_TonB_sf"/>
</dbReference>
<dbReference type="InterPro" id="IPR000073">
    <property type="entry name" value="AB_hydrolase_1"/>
</dbReference>
<feature type="compositionally biased region" description="Low complexity" evidence="13">
    <location>
        <begin position="281"/>
        <end position="295"/>
    </location>
</feature>
<dbReference type="Gene3D" id="3.40.50.1820">
    <property type="entry name" value="alpha/beta hydrolase"/>
    <property type="match status" value="1"/>
</dbReference>
<dbReference type="Gene3D" id="2.40.170.20">
    <property type="entry name" value="TonB-dependent receptor, beta-barrel domain"/>
    <property type="match status" value="1"/>
</dbReference>
<protein>
    <recommendedName>
        <fullName evidence="18">TonB-dependent siderophore receptor</fullName>
    </recommendedName>
</protein>
<dbReference type="Pfam" id="PF12697">
    <property type="entry name" value="Abhydrolase_6"/>
    <property type="match status" value="1"/>
</dbReference>
<dbReference type="InterPro" id="IPR029058">
    <property type="entry name" value="AB_hydrolase_fold"/>
</dbReference>
<dbReference type="PANTHER" id="PTHR32552">
    <property type="entry name" value="FERRICHROME IRON RECEPTOR-RELATED"/>
    <property type="match status" value="1"/>
</dbReference>
<evidence type="ECO:0000256" key="5">
    <source>
        <dbReference type="ARBA" id="ARBA00022496"/>
    </source>
</evidence>
<dbReference type="InterPro" id="IPR000531">
    <property type="entry name" value="Beta-barrel_TonB"/>
</dbReference>
<dbReference type="FunFam" id="2.170.130.10:FF:000010">
    <property type="entry name" value="Ferripyoverdine receptor"/>
    <property type="match status" value="1"/>
</dbReference>
<evidence type="ECO:0000256" key="4">
    <source>
        <dbReference type="ARBA" id="ARBA00022452"/>
    </source>
</evidence>
<name>A0AA38XK76_9EURO</name>
<dbReference type="SUPFAM" id="SSF56935">
    <property type="entry name" value="Porins"/>
    <property type="match status" value="1"/>
</dbReference>
<reference evidence="17" key="1">
    <citation type="submission" date="2022-10" db="EMBL/GenBank/DDBJ databases">
        <title>Culturing micro-colonial fungi from biological soil crusts in the Mojave desert and describing Neophaeococcomyces mojavensis, and introducing the new genera and species Taxawa tesnikishii.</title>
        <authorList>
            <person name="Kurbessoian T."/>
            <person name="Stajich J.E."/>
        </authorList>
    </citation>
    <scope>NUCLEOTIDE SEQUENCE</scope>
    <source>
        <strain evidence="17">TK_35</strain>
    </source>
</reference>
<evidence type="ECO:0008006" key="18">
    <source>
        <dbReference type="Google" id="ProtNLM"/>
    </source>
</evidence>
<comment type="caution">
    <text evidence="17">The sequence shown here is derived from an EMBL/GenBank/DDBJ whole genome shotgun (WGS) entry which is preliminary data.</text>
</comment>
<dbReference type="Pfam" id="PF07715">
    <property type="entry name" value="Plug"/>
    <property type="match status" value="1"/>
</dbReference>
<evidence type="ECO:0000256" key="8">
    <source>
        <dbReference type="ARBA" id="ARBA00023004"/>
    </source>
</evidence>
<evidence type="ECO:0000256" key="1">
    <source>
        <dbReference type="ARBA" id="ARBA00004571"/>
    </source>
</evidence>
<dbReference type="InterPro" id="IPR037066">
    <property type="entry name" value="Plug_dom_sf"/>
</dbReference>